<evidence type="ECO:0000313" key="4">
    <source>
        <dbReference type="Proteomes" id="UP000546464"/>
    </source>
</evidence>
<dbReference type="InterPro" id="IPR001228">
    <property type="entry name" value="IspD"/>
</dbReference>
<gene>
    <name evidence="3" type="primary">ispD</name>
    <name evidence="3" type="ORF">H5P28_05200</name>
</gene>
<sequence>MSQAAIFLCAGSGTRMRGAVHDKVLTPLLGLPVLVHSLKAFQTAGIIDQITVVYRDEEQRLDIEKAFAQHNDAGYPINWVEGGRERQDSVFNALNELSLLVEYVFIHDCARPLVHPEALRALSAAVKKDRAAVLAHRVTDTIKKASTRRTLSKRKLRDVPRAGLWAMETPQAFEREMIVEAYRRLRLENLSVTDDTAALAHQHIGVTLVENDWPNPKLTVPGDLDYLEFLISRRLG</sequence>
<organism evidence="3 4">
    <name type="scientific">Ruficoccus amylovorans</name>
    <dbReference type="NCBI Taxonomy" id="1804625"/>
    <lineage>
        <taxon>Bacteria</taxon>
        <taxon>Pseudomonadati</taxon>
        <taxon>Verrucomicrobiota</taxon>
        <taxon>Opitutia</taxon>
        <taxon>Puniceicoccales</taxon>
        <taxon>Cerasicoccaceae</taxon>
        <taxon>Ruficoccus</taxon>
    </lineage>
</organism>
<evidence type="ECO:0000256" key="1">
    <source>
        <dbReference type="ARBA" id="ARBA00022679"/>
    </source>
</evidence>
<proteinExistence type="predicted"/>
<dbReference type="PANTHER" id="PTHR32125:SF4">
    <property type="entry name" value="2-C-METHYL-D-ERYTHRITOL 4-PHOSPHATE CYTIDYLYLTRANSFERASE, CHLOROPLASTIC"/>
    <property type="match status" value="1"/>
</dbReference>
<dbReference type="EMBL" id="JACHVB010000014">
    <property type="protein sequence ID" value="MBC2593654.1"/>
    <property type="molecule type" value="Genomic_DNA"/>
</dbReference>
<evidence type="ECO:0000313" key="3">
    <source>
        <dbReference type="EMBL" id="MBC2593654.1"/>
    </source>
</evidence>
<dbReference type="Proteomes" id="UP000546464">
    <property type="component" value="Unassembled WGS sequence"/>
</dbReference>
<dbReference type="SUPFAM" id="SSF53448">
    <property type="entry name" value="Nucleotide-diphospho-sugar transferases"/>
    <property type="match status" value="1"/>
</dbReference>
<comment type="caution">
    <text evidence="3">The sequence shown here is derived from an EMBL/GenBank/DDBJ whole genome shotgun (WGS) entry which is preliminary data.</text>
</comment>
<dbReference type="InterPro" id="IPR050088">
    <property type="entry name" value="IspD/TarI_cytidylyltransf_bact"/>
</dbReference>
<dbReference type="NCBIfam" id="TIGR00453">
    <property type="entry name" value="ispD"/>
    <property type="match status" value="1"/>
</dbReference>
<dbReference type="AlphaFoldDB" id="A0A842HDN6"/>
<dbReference type="GO" id="GO:0008299">
    <property type="term" value="P:isoprenoid biosynthetic process"/>
    <property type="evidence" value="ECO:0007669"/>
    <property type="project" value="InterPro"/>
</dbReference>
<protein>
    <submittedName>
        <fullName evidence="3">2-C-methyl-D-erythritol 4-phosphate cytidylyltransferase</fullName>
        <ecNumber evidence="3">2.7.7.60</ecNumber>
    </submittedName>
</protein>
<reference evidence="3 4" key="1">
    <citation type="submission" date="2020-07" db="EMBL/GenBank/DDBJ databases">
        <authorList>
            <person name="Feng X."/>
        </authorList>
    </citation>
    <scope>NUCLEOTIDE SEQUENCE [LARGE SCALE GENOMIC DNA]</scope>
    <source>
        <strain evidence="3 4">JCM31066</strain>
    </source>
</reference>
<dbReference type="Pfam" id="PF01128">
    <property type="entry name" value="IspD"/>
    <property type="match status" value="1"/>
</dbReference>
<name>A0A842HDN6_9BACT</name>
<accession>A0A842HDN6</accession>
<keyword evidence="1 3" id="KW-0808">Transferase</keyword>
<evidence type="ECO:0000256" key="2">
    <source>
        <dbReference type="ARBA" id="ARBA00022695"/>
    </source>
</evidence>
<dbReference type="CDD" id="cd02516">
    <property type="entry name" value="CDP-ME_synthetase"/>
    <property type="match status" value="1"/>
</dbReference>
<dbReference type="Gene3D" id="3.90.550.10">
    <property type="entry name" value="Spore Coat Polysaccharide Biosynthesis Protein SpsA, Chain A"/>
    <property type="match status" value="1"/>
</dbReference>
<dbReference type="EC" id="2.7.7.60" evidence="3"/>
<dbReference type="InterPro" id="IPR029044">
    <property type="entry name" value="Nucleotide-diphossugar_trans"/>
</dbReference>
<dbReference type="InterPro" id="IPR034683">
    <property type="entry name" value="IspD/TarI"/>
</dbReference>
<dbReference type="RefSeq" id="WP_185674657.1">
    <property type="nucleotide sequence ID" value="NZ_JACHVB010000014.1"/>
</dbReference>
<keyword evidence="4" id="KW-1185">Reference proteome</keyword>
<dbReference type="GO" id="GO:0050518">
    <property type="term" value="F:2-C-methyl-D-erythritol 4-phosphate cytidylyltransferase activity"/>
    <property type="evidence" value="ECO:0007669"/>
    <property type="project" value="UniProtKB-EC"/>
</dbReference>
<dbReference type="PANTHER" id="PTHR32125">
    <property type="entry name" value="2-C-METHYL-D-ERYTHRITOL 4-PHOSPHATE CYTIDYLYLTRANSFERASE, CHLOROPLASTIC"/>
    <property type="match status" value="1"/>
</dbReference>
<keyword evidence="2 3" id="KW-0548">Nucleotidyltransferase</keyword>